<name>A0A381WHU1_9ZZZZ</name>
<protein>
    <recommendedName>
        <fullName evidence="6">Aminotransferase class I/classII large domain-containing protein</fullName>
    </recommendedName>
</protein>
<accession>A0A381WHU1</accession>
<dbReference type="GO" id="GO:0006520">
    <property type="term" value="P:amino acid metabolic process"/>
    <property type="evidence" value="ECO:0007669"/>
    <property type="project" value="InterPro"/>
</dbReference>
<gene>
    <name evidence="7" type="ORF">METZ01_LOCUS104934</name>
</gene>
<dbReference type="InterPro" id="IPR015422">
    <property type="entry name" value="PyrdxlP-dep_Trfase_small"/>
</dbReference>
<feature type="domain" description="Aminotransferase class I/classII large" evidence="6">
    <location>
        <begin position="32"/>
        <end position="385"/>
    </location>
</feature>
<dbReference type="Gene3D" id="3.90.1150.10">
    <property type="entry name" value="Aspartate Aminotransferase, domain 1"/>
    <property type="match status" value="1"/>
</dbReference>
<evidence type="ECO:0000256" key="4">
    <source>
        <dbReference type="ARBA" id="ARBA00022679"/>
    </source>
</evidence>
<evidence type="ECO:0000313" key="7">
    <source>
        <dbReference type="EMBL" id="SVA52080.1"/>
    </source>
</evidence>
<evidence type="ECO:0000256" key="3">
    <source>
        <dbReference type="ARBA" id="ARBA00022576"/>
    </source>
</evidence>
<evidence type="ECO:0000256" key="5">
    <source>
        <dbReference type="ARBA" id="ARBA00022898"/>
    </source>
</evidence>
<dbReference type="AlphaFoldDB" id="A0A381WHU1"/>
<dbReference type="PROSITE" id="PS00105">
    <property type="entry name" value="AA_TRANSFER_CLASS_1"/>
    <property type="match status" value="1"/>
</dbReference>
<dbReference type="InterPro" id="IPR004838">
    <property type="entry name" value="NHTrfase_class1_PyrdxlP-BS"/>
</dbReference>
<dbReference type="GO" id="GO:0008483">
    <property type="term" value="F:transaminase activity"/>
    <property type="evidence" value="ECO:0007669"/>
    <property type="project" value="UniProtKB-KW"/>
</dbReference>
<dbReference type="GO" id="GO:0030170">
    <property type="term" value="F:pyridoxal phosphate binding"/>
    <property type="evidence" value="ECO:0007669"/>
    <property type="project" value="InterPro"/>
</dbReference>
<dbReference type="Gene3D" id="3.40.640.10">
    <property type="entry name" value="Type I PLP-dependent aspartate aminotransferase-like (Major domain)"/>
    <property type="match status" value="1"/>
</dbReference>
<dbReference type="EMBL" id="UINC01011859">
    <property type="protein sequence ID" value="SVA52080.1"/>
    <property type="molecule type" value="Genomic_DNA"/>
</dbReference>
<keyword evidence="5" id="KW-0663">Pyridoxal phosphate</keyword>
<dbReference type="InterPro" id="IPR004839">
    <property type="entry name" value="Aminotransferase_I/II_large"/>
</dbReference>
<keyword evidence="4" id="KW-0808">Transferase</keyword>
<dbReference type="InterPro" id="IPR015421">
    <property type="entry name" value="PyrdxlP-dep_Trfase_major"/>
</dbReference>
<evidence type="ECO:0000259" key="6">
    <source>
        <dbReference type="Pfam" id="PF00155"/>
    </source>
</evidence>
<keyword evidence="3" id="KW-0032">Aminotransferase</keyword>
<dbReference type="PANTHER" id="PTHR46383">
    <property type="entry name" value="ASPARTATE AMINOTRANSFERASE"/>
    <property type="match status" value="1"/>
</dbReference>
<reference evidence="7" key="1">
    <citation type="submission" date="2018-05" db="EMBL/GenBank/DDBJ databases">
        <authorList>
            <person name="Lanie J.A."/>
            <person name="Ng W.-L."/>
            <person name="Kazmierczak K.M."/>
            <person name="Andrzejewski T.M."/>
            <person name="Davidsen T.M."/>
            <person name="Wayne K.J."/>
            <person name="Tettelin H."/>
            <person name="Glass J.I."/>
            <person name="Rusch D."/>
            <person name="Podicherti R."/>
            <person name="Tsui H.-C.T."/>
            <person name="Winkler M.E."/>
        </authorList>
    </citation>
    <scope>NUCLEOTIDE SEQUENCE</scope>
</reference>
<comment type="similarity">
    <text evidence="2">Belongs to the class-I pyridoxal-phosphate-dependent aminotransferase family.</text>
</comment>
<dbReference type="CDD" id="cd00609">
    <property type="entry name" value="AAT_like"/>
    <property type="match status" value="1"/>
</dbReference>
<dbReference type="Pfam" id="PF00155">
    <property type="entry name" value="Aminotran_1_2"/>
    <property type="match status" value="1"/>
</dbReference>
<dbReference type="PANTHER" id="PTHR46383:SF1">
    <property type="entry name" value="ASPARTATE AMINOTRANSFERASE"/>
    <property type="match status" value="1"/>
</dbReference>
<dbReference type="InterPro" id="IPR015424">
    <property type="entry name" value="PyrdxlP-dep_Trfase"/>
</dbReference>
<dbReference type="FunFam" id="3.40.640.10:FF:000033">
    <property type="entry name" value="Aspartate aminotransferase"/>
    <property type="match status" value="1"/>
</dbReference>
<dbReference type="InterPro" id="IPR050596">
    <property type="entry name" value="AspAT/PAT-like"/>
</dbReference>
<organism evidence="7">
    <name type="scientific">marine metagenome</name>
    <dbReference type="NCBI Taxonomy" id="408172"/>
    <lineage>
        <taxon>unclassified sequences</taxon>
        <taxon>metagenomes</taxon>
        <taxon>ecological metagenomes</taxon>
    </lineage>
</organism>
<proteinExistence type="inferred from homology"/>
<evidence type="ECO:0000256" key="1">
    <source>
        <dbReference type="ARBA" id="ARBA00001933"/>
    </source>
</evidence>
<comment type="cofactor">
    <cofactor evidence="1">
        <name>pyridoxal 5'-phosphate</name>
        <dbReference type="ChEBI" id="CHEBI:597326"/>
    </cofactor>
</comment>
<sequence>MTLLANRVQQIKPSFTLDMVTRAAELKAQGIDVINFSAGQPDFNTPDNILKVAKQAMDRGETKYTAGAGTLELREAVCTKVKRENNLIISPDRVLISNGEKQSLSLACQALFQKGDEVIIFKPYWVSFPEFVTLANATPVFVNTNRNKNFEPDENEIKTKLSGNIKGIIVNSPSNPTGAIWSEKILVKILKLAKRNKLVVISDECYERLVFDKNFISIEKLNQNYNIGANVLTCMSLSKTYSMTGWRIGYSFGDKTIIDGMTKIQSQTTSCANSISQAAGVEALLGDQSTVSLMIKKFKERRDLIVFLLNDINEVNCDLPGGAFYAFPNFDYYLGKSFKGKKIENSFDLSNLFLDIAKVVTVPGDGFGASGHIRFSYPVSKKLISDGIDRVKNILEQLN</sequence>
<evidence type="ECO:0000256" key="2">
    <source>
        <dbReference type="ARBA" id="ARBA00007441"/>
    </source>
</evidence>
<dbReference type="SUPFAM" id="SSF53383">
    <property type="entry name" value="PLP-dependent transferases"/>
    <property type="match status" value="1"/>
</dbReference>